<dbReference type="Pfam" id="PF10604">
    <property type="entry name" value="Polyketide_cyc2"/>
    <property type="match status" value="1"/>
</dbReference>
<evidence type="ECO:0000313" key="2">
    <source>
        <dbReference type="Proteomes" id="UP000536685"/>
    </source>
</evidence>
<dbReference type="EMBL" id="JACHMJ010000001">
    <property type="protein sequence ID" value="MBB5843556.1"/>
    <property type="molecule type" value="Genomic_DNA"/>
</dbReference>
<keyword evidence="2" id="KW-1185">Reference proteome</keyword>
<dbReference type="SUPFAM" id="SSF55961">
    <property type="entry name" value="Bet v1-like"/>
    <property type="match status" value="1"/>
</dbReference>
<evidence type="ECO:0000313" key="1">
    <source>
        <dbReference type="EMBL" id="MBB5843556.1"/>
    </source>
</evidence>
<dbReference type="InterPro" id="IPR023393">
    <property type="entry name" value="START-like_dom_sf"/>
</dbReference>
<dbReference type="Gene3D" id="3.30.530.20">
    <property type="match status" value="1"/>
</dbReference>
<dbReference type="AlphaFoldDB" id="A0A841APC7"/>
<organism evidence="1 2">
    <name type="scientific">Conyzicola lurida</name>
    <dbReference type="NCBI Taxonomy" id="1172621"/>
    <lineage>
        <taxon>Bacteria</taxon>
        <taxon>Bacillati</taxon>
        <taxon>Actinomycetota</taxon>
        <taxon>Actinomycetes</taxon>
        <taxon>Micrococcales</taxon>
        <taxon>Microbacteriaceae</taxon>
        <taxon>Conyzicola</taxon>
    </lineage>
</organism>
<reference evidence="1 2" key="1">
    <citation type="submission" date="2020-08" db="EMBL/GenBank/DDBJ databases">
        <title>Sequencing the genomes of 1000 actinobacteria strains.</title>
        <authorList>
            <person name="Klenk H.-P."/>
        </authorList>
    </citation>
    <scope>NUCLEOTIDE SEQUENCE [LARGE SCALE GENOMIC DNA]</scope>
    <source>
        <strain evidence="1 2">DSM 105784</strain>
    </source>
</reference>
<accession>A0A841APC7</accession>
<sequence>MQTLHFETSIDAPVETVWNTMLDDATYRDWAGVFHEGSHYTGGWQKGEEIRFLGPNDDGSLGGMIGVIVENREHEFVSIKYTGMVDGAVDDTTSDEARTIIGTHENYTFAPAGAATSLTVDIDVDDDWVPMFEEMWPRALDRLTSLAEAA</sequence>
<protein>
    <submittedName>
        <fullName evidence="1">Uncharacterized protein YndB with AHSA1/START domain</fullName>
    </submittedName>
</protein>
<name>A0A841APC7_9MICO</name>
<dbReference type="InterPro" id="IPR019587">
    <property type="entry name" value="Polyketide_cyclase/dehydratase"/>
</dbReference>
<comment type="caution">
    <text evidence="1">The sequence shown here is derived from an EMBL/GenBank/DDBJ whole genome shotgun (WGS) entry which is preliminary data.</text>
</comment>
<gene>
    <name evidence="1" type="ORF">HD599_001879</name>
</gene>
<dbReference type="RefSeq" id="WP_184236485.1">
    <property type="nucleotide sequence ID" value="NZ_JACHMJ010000001.1"/>
</dbReference>
<dbReference type="Proteomes" id="UP000536685">
    <property type="component" value="Unassembled WGS sequence"/>
</dbReference>
<proteinExistence type="predicted"/>